<evidence type="ECO:0000256" key="2">
    <source>
        <dbReference type="SAM" id="Phobius"/>
    </source>
</evidence>
<keyword evidence="2" id="KW-1133">Transmembrane helix</keyword>
<evidence type="ECO:0000313" key="3">
    <source>
        <dbReference type="EMBL" id="QMS92306.1"/>
    </source>
</evidence>
<dbReference type="EMBL" id="CP054698">
    <property type="protein sequence ID" value="QMS92306.1"/>
    <property type="molecule type" value="Genomic_DNA"/>
</dbReference>
<evidence type="ECO:0000256" key="1">
    <source>
        <dbReference type="SAM" id="Coils"/>
    </source>
</evidence>
<protein>
    <recommendedName>
        <fullName evidence="5">Zinc ribbon domain-containing protein</fullName>
    </recommendedName>
</protein>
<feature type="transmembrane region" description="Helical" evidence="2">
    <location>
        <begin position="274"/>
        <end position="296"/>
    </location>
</feature>
<proteinExistence type="predicted"/>
<keyword evidence="2" id="KW-0472">Membrane</keyword>
<gene>
    <name evidence="3" type="ORF">HUN01_33720</name>
</gene>
<name>A0A7D7RA42_9NOSO</name>
<dbReference type="AlphaFoldDB" id="A0A7D7RA42"/>
<feature type="transmembrane region" description="Helical" evidence="2">
    <location>
        <begin position="240"/>
        <end position="262"/>
    </location>
</feature>
<reference evidence="4" key="1">
    <citation type="submission" date="2020-06" db="EMBL/GenBank/DDBJ databases">
        <title>Nostoc edaphicum CCNP1411 genome.</title>
        <authorList>
            <person name="Fidor A."/>
            <person name="Grabski M."/>
            <person name="Gawor J."/>
            <person name="Gromadka R."/>
            <person name="Wegrzyn G."/>
            <person name="Mazur-Marzec H."/>
        </authorList>
    </citation>
    <scope>NUCLEOTIDE SEQUENCE [LARGE SCALE GENOMIC DNA]</scope>
    <source>
        <strain evidence="4">CCNP1411</strain>
    </source>
</reference>
<sequence>MFARIRRLLSQFFSKSRKINNEPLNKVSLIVVIIIDIFILINVFTGLDDISRWHISPTEAYPCYSEWQNYRAKTTQDKDYEIVKLSLPYNINNQQSFQQNYQQAEAGHLGKVSTTCLQYADYKDKINNPEKQQIIKTIDQRQAKISTLEQANSTIKSQYDSTLLEKIAGQGREQSINQVSAEKAKQRLEQNNRQISTLKQEISTLKNELLAKPESISFIAFLKNDNQFREIDKGYQQASFWYPSIQLAFQSLFLLPLIIIALSVHKFAQGRGYGLISLISWHLLVIFFIPLIVKIFEFLQIGAIFKFFFDIISALFGGLLFLINYIYILLIPIIGFGIIQFFQKFVFNPKVQAASRVQKSRCVNCAKKIRHLDTYCPHCGYYQDIECQNCHNLTYKHLSYCKHCGTFQDSSNL</sequence>
<evidence type="ECO:0000313" key="4">
    <source>
        <dbReference type="Proteomes" id="UP000514713"/>
    </source>
</evidence>
<feature type="coiled-coil region" evidence="1">
    <location>
        <begin position="181"/>
        <end position="208"/>
    </location>
</feature>
<keyword evidence="2" id="KW-0812">Transmembrane</keyword>
<feature type="transmembrane region" description="Helical" evidence="2">
    <location>
        <begin position="316"/>
        <end position="342"/>
    </location>
</feature>
<dbReference type="Proteomes" id="UP000514713">
    <property type="component" value="Chromosome"/>
</dbReference>
<feature type="transmembrane region" description="Helical" evidence="2">
    <location>
        <begin position="27"/>
        <end position="47"/>
    </location>
</feature>
<organism evidence="3 4">
    <name type="scientific">Nostoc edaphicum CCNP1411</name>
    <dbReference type="NCBI Taxonomy" id="1472755"/>
    <lineage>
        <taxon>Bacteria</taxon>
        <taxon>Bacillati</taxon>
        <taxon>Cyanobacteriota</taxon>
        <taxon>Cyanophyceae</taxon>
        <taxon>Nostocales</taxon>
        <taxon>Nostocaceae</taxon>
        <taxon>Nostoc</taxon>
    </lineage>
</organism>
<keyword evidence="4" id="KW-1185">Reference proteome</keyword>
<evidence type="ECO:0008006" key="5">
    <source>
        <dbReference type="Google" id="ProtNLM"/>
    </source>
</evidence>
<dbReference type="RefSeq" id="WP_181929804.1">
    <property type="nucleotide sequence ID" value="NZ_CP054698.1"/>
</dbReference>
<keyword evidence="1" id="KW-0175">Coiled coil</keyword>
<accession>A0A7D7RA42</accession>
<dbReference type="KEGG" id="ned:HUN01_33720"/>